<keyword evidence="3 14" id="KW-0479">Metal-binding</keyword>
<dbReference type="InterPro" id="IPR000917">
    <property type="entry name" value="Sulfatase_N"/>
</dbReference>
<comment type="PTM">
    <text evidence="15">The conversion to 3-oxoalanine (also known as C-formylglycine, FGly), of a serine or cysteine residue in prokaryotes and of a cysteine residue in eukaryotes, is critical for catalytic activity.</text>
</comment>
<feature type="modified residue" description="3-oxoalanine (Cys)" evidence="15">
    <location>
        <position position="73"/>
    </location>
</feature>
<keyword evidence="19" id="KW-1185">Reference proteome</keyword>
<evidence type="ECO:0000313" key="19">
    <source>
        <dbReference type="Proteomes" id="UP000650467"/>
    </source>
</evidence>
<evidence type="ECO:0000256" key="3">
    <source>
        <dbReference type="ARBA" id="ARBA00022723"/>
    </source>
</evidence>
<dbReference type="GO" id="GO:0046872">
    <property type="term" value="F:metal ion binding"/>
    <property type="evidence" value="ECO:0007669"/>
    <property type="project" value="UniProtKB-UniRule"/>
</dbReference>
<keyword evidence="8" id="KW-0346">Stress response</keyword>
<dbReference type="InterPro" id="IPR012083">
    <property type="entry name" value="Arylsulfatase"/>
</dbReference>
<dbReference type="SUPFAM" id="SSF53649">
    <property type="entry name" value="Alkaline phosphatase-like"/>
    <property type="match status" value="1"/>
</dbReference>
<comment type="cofactor">
    <cofactor evidence="14">
        <name>Ca(2+)</name>
        <dbReference type="ChEBI" id="CHEBI:29108"/>
    </cofactor>
    <text evidence="14">Binds 1 Ca(2+) ion per subunit.</text>
</comment>
<dbReference type="EC" id="3.1.6.1" evidence="10 14"/>
<dbReference type="GO" id="GO:0008449">
    <property type="term" value="F:N-acetylglucosamine-6-sulfatase activity"/>
    <property type="evidence" value="ECO:0007669"/>
    <property type="project" value="TreeGrafter"/>
</dbReference>
<evidence type="ECO:0000256" key="1">
    <source>
        <dbReference type="ARBA" id="ARBA00004418"/>
    </source>
</evidence>
<gene>
    <name evidence="18" type="ORF">HXX76_007021</name>
</gene>
<comment type="similarity">
    <text evidence="2 14">Belongs to the sulfatase family.</text>
</comment>
<evidence type="ECO:0000256" key="16">
    <source>
        <dbReference type="SAM" id="SignalP"/>
    </source>
</evidence>
<keyword evidence="4 16" id="KW-0732">Signal</keyword>
<feature type="chain" id="PRO_5032845678" description="Arylsulfatase" evidence="16">
    <location>
        <begin position="22"/>
        <end position="649"/>
    </location>
</feature>
<feature type="domain" description="Sulfatase N-terminal" evidence="17">
    <location>
        <begin position="27"/>
        <end position="387"/>
    </location>
</feature>
<dbReference type="CDD" id="cd16147">
    <property type="entry name" value="G6S"/>
    <property type="match status" value="1"/>
</dbReference>
<evidence type="ECO:0000256" key="6">
    <source>
        <dbReference type="ARBA" id="ARBA00022801"/>
    </source>
</evidence>
<evidence type="ECO:0000256" key="8">
    <source>
        <dbReference type="ARBA" id="ARBA00023016"/>
    </source>
</evidence>
<dbReference type="GO" id="GO:0018958">
    <property type="term" value="P:phenol-containing compound metabolic process"/>
    <property type="evidence" value="ECO:0007669"/>
    <property type="project" value="UniProtKB-UniRule"/>
</dbReference>
<evidence type="ECO:0000259" key="17">
    <source>
        <dbReference type="Pfam" id="PF00884"/>
    </source>
</evidence>
<dbReference type="AlphaFoldDB" id="A0A835T1W9"/>
<dbReference type="PANTHER" id="PTHR43108:SF8">
    <property type="entry name" value="SD21168P"/>
    <property type="match status" value="1"/>
</dbReference>
<evidence type="ECO:0000256" key="4">
    <source>
        <dbReference type="ARBA" id="ARBA00022729"/>
    </source>
</evidence>
<evidence type="ECO:0000256" key="11">
    <source>
        <dbReference type="ARBA" id="ARBA00048030"/>
    </source>
</evidence>
<keyword evidence="5 14" id="KW-0574">Periplasm</keyword>
<evidence type="ECO:0000313" key="18">
    <source>
        <dbReference type="EMBL" id="KAG2435826.1"/>
    </source>
</evidence>
<dbReference type="PANTHER" id="PTHR43108">
    <property type="entry name" value="N-ACETYLGLUCOSAMINE-6-SULFATASE FAMILY MEMBER"/>
    <property type="match status" value="1"/>
</dbReference>
<dbReference type="FunFam" id="3.40.720.10:FF:000098">
    <property type="entry name" value="Arylsulfatase"/>
    <property type="match status" value="1"/>
</dbReference>
<dbReference type="GO" id="GO:0004065">
    <property type="term" value="F:arylsulfatase activity"/>
    <property type="evidence" value="ECO:0007669"/>
    <property type="project" value="UniProtKB-UniRule"/>
</dbReference>
<proteinExistence type="inferred from homology"/>
<dbReference type="EMBL" id="JAEHOC010000014">
    <property type="protein sequence ID" value="KAG2435826.1"/>
    <property type="molecule type" value="Genomic_DNA"/>
</dbReference>
<dbReference type="PIRSF" id="PIRSF000972">
    <property type="entry name" value="Arylsulf_plant"/>
    <property type="match status" value="1"/>
</dbReference>
<accession>A0A835T1W9</accession>
<keyword evidence="7 14" id="KW-0106">Calcium</keyword>
<dbReference type="Pfam" id="PF00884">
    <property type="entry name" value="Sulfatase"/>
    <property type="match status" value="1"/>
</dbReference>
<reference evidence="18" key="1">
    <citation type="journal article" date="2020" name="bioRxiv">
        <title>Comparative genomics of Chlamydomonas.</title>
        <authorList>
            <person name="Craig R.J."/>
            <person name="Hasan A.R."/>
            <person name="Ness R.W."/>
            <person name="Keightley P.D."/>
        </authorList>
    </citation>
    <scope>NUCLEOTIDE SEQUENCE</scope>
    <source>
        <strain evidence="18">SAG 7.73</strain>
    </source>
</reference>
<keyword evidence="6 14" id="KW-0378">Hydrolase</keyword>
<evidence type="ECO:0000256" key="5">
    <source>
        <dbReference type="ARBA" id="ARBA00022764"/>
    </source>
</evidence>
<dbReference type="Proteomes" id="UP000650467">
    <property type="component" value="Unassembled WGS sequence"/>
</dbReference>
<evidence type="ECO:0000256" key="13">
    <source>
        <dbReference type="ARBA" id="ARBA00083880"/>
    </source>
</evidence>
<comment type="catalytic activity">
    <reaction evidence="11 14">
        <text>an aryl sulfate + H2O = a phenol + sulfate + H(+)</text>
        <dbReference type="Rhea" id="RHEA:17261"/>
        <dbReference type="ChEBI" id="CHEBI:15377"/>
        <dbReference type="ChEBI" id="CHEBI:15378"/>
        <dbReference type="ChEBI" id="CHEBI:16189"/>
        <dbReference type="ChEBI" id="CHEBI:33853"/>
        <dbReference type="ChEBI" id="CHEBI:140317"/>
        <dbReference type="EC" id="3.1.6.1"/>
    </reaction>
</comment>
<name>A0A835T1W9_CHLIN</name>
<sequence length="649" mass="71938">MGALAVLAVACLAAAASVAHAADTKKPNFVVIFTDDQDAIQNSTHPHYMPSLHKYIRYPGVELSQYFVTTPVCCPSRTNLWRGQFAHNTNFTSVLPPHGGWAKWKALGIDQSYLPLWLKDQGYNTYYVGKFLVDYSVSNYQQVPAGWDDVDALVTPYTFDYNTPGFSRNGAAPNIYPGQYSTDVIRDKGIAQIKSAVAAGKPFYAQIAPIAPHTSTQISTDINTGEVKAYFYPPIPAPRHWQLFSDANLPGGTPNKNLYEVDVSDKPAWIRSLPLPQQNNRTYLEEIYRLRLRSLAAVDELVEQVVKTLDAAGVLDNTYIIYTADNGYHVGQHRFGAGKTTGYEEDLRVPFLIRGPGIKASQSDKPQNSKVGLHVDFAPTILSLAGASHLLGDKGLDGTPLGLYANDDGTLRSDYPRPAQHRQQFQGEFWGGWSDELLLHLKAQPNNTWKVVRVYDENSKQGWKLIAQCTNEREIYDLRKDPGELNNIYATVKPAVRSRLEGLLAVLAVCKGQSCSNPWKILHPDGSVTSFAQALSSKYDSIYKAITPFAYTKCLQYLDWDNEQSQFKTQIRGANPAAGVGHHRLLTAASERAIAARRRAQAAISTELAERPPVFQAPVEAKSVPVPDDILAADVDKWFAFHNAEYYLA</sequence>
<dbReference type="InterPro" id="IPR024607">
    <property type="entry name" value="Sulfatase_CS"/>
</dbReference>
<dbReference type="OrthoDB" id="1740450at2759"/>
<protein>
    <recommendedName>
        <fullName evidence="12 14">Arylsulfatase</fullName>
        <shortName evidence="14">AS</shortName>
        <ecNumber evidence="10 14">3.1.6.1</ecNumber>
    </recommendedName>
    <alternativeName>
        <fullName evidence="13 14">Aryl-sulfate sulphohydrolase</fullName>
    </alternativeName>
</protein>
<dbReference type="GO" id="GO:0005539">
    <property type="term" value="F:glycosaminoglycan binding"/>
    <property type="evidence" value="ECO:0007669"/>
    <property type="project" value="TreeGrafter"/>
</dbReference>
<evidence type="ECO:0000256" key="2">
    <source>
        <dbReference type="ARBA" id="ARBA00008779"/>
    </source>
</evidence>
<evidence type="ECO:0000256" key="14">
    <source>
        <dbReference type="PIRNR" id="PIRNR000972"/>
    </source>
</evidence>
<organism evidence="18 19">
    <name type="scientific">Chlamydomonas incerta</name>
    <dbReference type="NCBI Taxonomy" id="51695"/>
    <lineage>
        <taxon>Eukaryota</taxon>
        <taxon>Viridiplantae</taxon>
        <taxon>Chlorophyta</taxon>
        <taxon>core chlorophytes</taxon>
        <taxon>Chlorophyceae</taxon>
        <taxon>CS clade</taxon>
        <taxon>Chlamydomonadales</taxon>
        <taxon>Chlamydomonadaceae</taxon>
        <taxon>Chlamydomonas</taxon>
    </lineage>
</organism>
<feature type="signal peptide" evidence="16">
    <location>
        <begin position="1"/>
        <end position="21"/>
    </location>
</feature>
<keyword evidence="9" id="KW-0325">Glycoprotein</keyword>
<comment type="caution">
    <text evidence="18">The sequence shown here is derived from an EMBL/GenBank/DDBJ whole genome shotgun (WGS) entry which is preliminary data.</text>
</comment>
<evidence type="ECO:0000256" key="12">
    <source>
        <dbReference type="ARBA" id="ARBA00072663"/>
    </source>
</evidence>
<evidence type="ECO:0000256" key="9">
    <source>
        <dbReference type="ARBA" id="ARBA00023180"/>
    </source>
</evidence>
<dbReference type="InterPro" id="IPR017850">
    <property type="entry name" value="Alkaline_phosphatase_core_sf"/>
</dbReference>
<comment type="subcellular location">
    <subcellularLocation>
        <location evidence="1 14">Periplasm</location>
    </subcellularLocation>
</comment>
<dbReference type="PROSITE" id="PS00149">
    <property type="entry name" value="SULFATASE_2"/>
    <property type="match status" value="1"/>
</dbReference>
<evidence type="ECO:0000256" key="15">
    <source>
        <dbReference type="PIRSR" id="PIRSR000972-50"/>
    </source>
</evidence>
<evidence type="ECO:0000256" key="10">
    <source>
        <dbReference type="ARBA" id="ARBA00035026"/>
    </source>
</evidence>
<dbReference type="PROSITE" id="PS00523">
    <property type="entry name" value="SULFATASE_1"/>
    <property type="match status" value="1"/>
</dbReference>
<evidence type="ECO:0000256" key="7">
    <source>
        <dbReference type="ARBA" id="ARBA00022837"/>
    </source>
</evidence>
<dbReference type="Gene3D" id="3.40.720.10">
    <property type="entry name" value="Alkaline Phosphatase, subunit A"/>
    <property type="match status" value="1"/>
</dbReference>